<feature type="compositionally biased region" description="Polar residues" evidence="1">
    <location>
        <begin position="190"/>
        <end position="199"/>
    </location>
</feature>
<feature type="region of interest" description="Disordered" evidence="1">
    <location>
        <begin position="166"/>
        <end position="199"/>
    </location>
</feature>
<evidence type="ECO:0000313" key="3">
    <source>
        <dbReference type="Proteomes" id="UP001141806"/>
    </source>
</evidence>
<name>A0A9Q0JY08_9MAGN</name>
<reference evidence="2" key="1">
    <citation type="journal article" date="2023" name="Plant J.">
        <title>The genome of the king protea, Protea cynaroides.</title>
        <authorList>
            <person name="Chang J."/>
            <person name="Duong T.A."/>
            <person name="Schoeman C."/>
            <person name="Ma X."/>
            <person name="Roodt D."/>
            <person name="Barker N."/>
            <person name="Li Z."/>
            <person name="Van de Peer Y."/>
            <person name="Mizrachi E."/>
        </authorList>
    </citation>
    <scope>NUCLEOTIDE SEQUENCE</scope>
    <source>
        <tissue evidence="2">Young leaves</tissue>
    </source>
</reference>
<sequence>MHSNPLLRSARPTPNVLVGGHTELSSLGSAAETSYRRRRFGSLGVCPLPNPKTSSCMSSSSRFDILSQVEEEIDAILTSNPLVHPLNPLHAASALDPLSSSLCTTLHPPSVLSVNMHVVNDLPPTMHEVNAPCPSPSCQLGQASGAAVDGVNGNPTYHLHDNHVIPNHLSSKPFENPPGHPSSMKPVNHSPCSPNPSAKSASVMISSMHEYQAWGYNKVSRNQILSCGLVAC</sequence>
<evidence type="ECO:0000256" key="1">
    <source>
        <dbReference type="SAM" id="MobiDB-lite"/>
    </source>
</evidence>
<proteinExistence type="predicted"/>
<protein>
    <submittedName>
        <fullName evidence="2">Uncharacterized protein</fullName>
    </submittedName>
</protein>
<dbReference type="AlphaFoldDB" id="A0A9Q0JY08"/>
<keyword evidence="3" id="KW-1185">Reference proteome</keyword>
<gene>
    <name evidence="2" type="ORF">NE237_011161</name>
</gene>
<evidence type="ECO:0000313" key="2">
    <source>
        <dbReference type="EMBL" id="KAJ4954378.1"/>
    </source>
</evidence>
<dbReference type="Proteomes" id="UP001141806">
    <property type="component" value="Unassembled WGS sequence"/>
</dbReference>
<accession>A0A9Q0JY08</accession>
<dbReference type="EMBL" id="JAMYWD010000011">
    <property type="protein sequence ID" value="KAJ4954378.1"/>
    <property type="molecule type" value="Genomic_DNA"/>
</dbReference>
<organism evidence="2 3">
    <name type="scientific">Protea cynaroides</name>
    <dbReference type="NCBI Taxonomy" id="273540"/>
    <lineage>
        <taxon>Eukaryota</taxon>
        <taxon>Viridiplantae</taxon>
        <taxon>Streptophyta</taxon>
        <taxon>Embryophyta</taxon>
        <taxon>Tracheophyta</taxon>
        <taxon>Spermatophyta</taxon>
        <taxon>Magnoliopsida</taxon>
        <taxon>Proteales</taxon>
        <taxon>Proteaceae</taxon>
        <taxon>Protea</taxon>
    </lineage>
</organism>
<comment type="caution">
    <text evidence="2">The sequence shown here is derived from an EMBL/GenBank/DDBJ whole genome shotgun (WGS) entry which is preliminary data.</text>
</comment>